<dbReference type="Proteomes" id="UP001515480">
    <property type="component" value="Unassembled WGS sequence"/>
</dbReference>
<evidence type="ECO:0000313" key="3">
    <source>
        <dbReference type="Proteomes" id="UP001515480"/>
    </source>
</evidence>
<feature type="signal peptide" evidence="1">
    <location>
        <begin position="1"/>
        <end position="34"/>
    </location>
</feature>
<dbReference type="EMBL" id="JBGBPQ010000006">
    <property type="protein sequence ID" value="KAL1523011.1"/>
    <property type="molecule type" value="Genomic_DNA"/>
</dbReference>
<organism evidence="2 3">
    <name type="scientific">Prymnesium parvum</name>
    <name type="common">Toxic golden alga</name>
    <dbReference type="NCBI Taxonomy" id="97485"/>
    <lineage>
        <taxon>Eukaryota</taxon>
        <taxon>Haptista</taxon>
        <taxon>Haptophyta</taxon>
        <taxon>Prymnesiophyceae</taxon>
        <taxon>Prymnesiales</taxon>
        <taxon>Prymnesiaceae</taxon>
        <taxon>Prymnesium</taxon>
    </lineage>
</organism>
<name>A0AB34JM52_PRYPA</name>
<keyword evidence="1" id="KW-0732">Signal</keyword>
<sequence>MRLPPPPALHQPVLSFVAALSIATCPLTTFPALAATPTTDELQKLSAGLARVDYLLDNWDSLTTACTGVSAGGELEDAQVMRTQGQTRCFKTPLKVQKYIGASSTLDPLFKADKLMIRAQPLVPDDDSEAYADAVDSYITKQQISSTMAYTSSWSGIENPNGSVGQIEDNLLEAKKEVIATRDSLRTVVQLLKLPSAPAFRE</sequence>
<evidence type="ECO:0008006" key="4">
    <source>
        <dbReference type="Google" id="ProtNLM"/>
    </source>
</evidence>
<dbReference type="AlphaFoldDB" id="A0AB34JM52"/>
<comment type="caution">
    <text evidence="2">The sequence shown here is derived from an EMBL/GenBank/DDBJ whole genome shotgun (WGS) entry which is preliminary data.</text>
</comment>
<feature type="chain" id="PRO_5044245742" description="Chorismate mutase" evidence="1">
    <location>
        <begin position="35"/>
        <end position="202"/>
    </location>
</feature>
<proteinExistence type="predicted"/>
<keyword evidence="3" id="KW-1185">Reference proteome</keyword>
<reference evidence="2 3" key="1">
    <citation type="journal article" date="2024" name="Science">
        <title>Giant polyketide synthase enzymes in the biosynthesis of giant marine polyether toxins.</title>
        <authorList>
            <person name="Fallon T.R."/>
            <person name="Shende V.V."/>
            <person name="Wierzbicki I.H."/>
            <person name="Pendleton A.L."/>
            <person name="Watervoot N.F."/>
            <person name="Auber R.P."/>
            <person name="Gonzalez D.J."/>
            <person name="Wisecaver J.H."/>
            <person name="Moore B.S."/>
        </authorList>
    </citation>
    <scope>NUCLEOTIDE SEQUENCE [LARGE SCALE GENOMIC DNA]</scope>
    <source>
        <strain evidence="2 3">12B1</strain>
    </source>
</reference>
<evidence type="ECO:0000313" key="2">
    <source>
        <dbReference type="EMBL" id="KAL1523011.1"/>
    </source>
</evidence>
<gene>
    <name evidence="2" type="ORF">AB1Y20_017973</name>
</gene>
<accession>A0AB34JM52</accession>
<protein>
    <recommendedName>
        <fullName evidence="4">Chorismate mutase</fullName>
    </recommendedName>
</protein>
<evidence type="ECO:0000256" key="1">
    <source>
        <dbReference type="SAM" id="SignalP"/>
    </source>
</evidence>